<feature type="non-terminal residue" evidence="2">
    <location>
        <position position="1"/>
    </location>
</feature>
<keyword evidence="2" id="KW-0238">DNA-binding</keyword>
<dbReference type="AlphaFoldDB" id="G3FFC4"/>
<name>G3FFC4_9ROSI</name>
<dbReference type="EMBL" id="JF709008">
    <property type="protein sequence ID" value="AEO31521.1"/>
    <property type="molecule type" value="mRNA"/>
</dbReference>
<evidence type="ECO:0000313" key="2">
    <source>
        <dbReference type="EMBL" id="AEO31521.1"/>
    </source>
</evidence>
<feature type="compositionally biased region" description="Polar residues" evidence="1">
    <location>
        <begin position="10"/>
        <end position="19"/>
    </location>
</feature>
<evidence type="ECO:0000256" key="1">
    <source>
        <dbReference type="SAM" id="MobiDB-lite"/>
    </source>
</evidence>
<protein>
    <submittedName>
        <fullName evidence="2">WRKY DNA-binding protein-like 3</fullName>
    </submittedName>
</protein>
<reference evidence="2" key="1">
    <citation type="submission" date="2011-03" db="EMBL/GenBank/DDBJ databases">
        <title>Studies on transcriptomics of somatic embryogenesis in Dimocarpus longan.</title>
        <authorList>
            <person name="Lai Z."/>
            <person name="Lin Y."/>
            <person name="Ye W."/>
            <person name="Cai A."/>
        </authorList>
    </citation>
    <scope>NUCLEOTIDE SEQUENCE</scope>
</reference>
<organism evidence="2">
    <name type="scientific">Dimocarpus longan</name>
    <dbReference type="NCBI Taxonomy" id="128017"/>
    <lineage>
        <taxon>Eukaryota</taxon>
        <taxon>Viridiplantae</taxon>
        <taxon>Streptophyta</taxon>
        <taxon>Embryophyta</taxon>
        <taxon>Tracheophyta</taxon>
        <taxon>Spermatophyta</taxon>
        <taxon>Magnoliopsida</taxon>
        <taxon>eudicotyledons</taxon>
        <taxon>Gunneridae</taxon>
        <taxon>Pentapetalae</taxon>
        <taxon>rosids</taxon>
        <taxon>malvids</taxon>
        <taxon>Sapindales</taxon>
        <taxon>Sapindaceae</taxon>
        <taxon>Dimocarpus</taxon>
    </lineage>
</organism>
<feature type="compositionally biased region" description="Polar residues" evidence="1">
    <location>
        <begin position="27"/>
        <end position="39"/>
    </location>
</feature>
<sequence length="208" mass="22887">KHNHEVPAARNNSHVNLSSGGLPPIAANTQPPFALSRNSHIPKPEPQIQDIAPRFGRKPESSNEYMRPSFLGGFNNEMKFASPSLYLMKFPPLQNPYSSYGLNPNSNVAPRSGSIDAVLPDFPMSLPWSLPTSSNISLAGFDYNANDGKPIGSVQSFLSGQRLKETNMRFVRPKLEQKDENLYDACLSTVDHANASSSLYHQVMGNFP</sequence>
<feature type="region of interest" description="Disordered" evidence="1">
    <location>
        <begin position="1"/>
        <end position="62"/>
    </location>
</feature>
<proteinExistence type="evidence at transcript level"/>
<feature type="non-terminal residue" evidence="2">
    <location>
        <position position="208"/>
    </location>
</feature>
<accession>G3FFC4</accession>
<dbReference type="GO" id="GO:0003677">
    <property type="term" value="F:DNA binding"/>
    <property type="evidence" value="ECO:0007669"/>
    <property type="project" value="UniProtKB-KW"/>
</dbReference>